<comment type="caution">
    <text evidence="3">The sequence shown here is derived from an EMBL/GenBank/DDBJ whole genome shotgun (WGS) entry which is preliminary data.</text>
</comment>
<feature type="region of interest" description="Disordered" evidence="1">
    <location>
        <begin position="1"/>
        <end position="41"/>
    </location>
</feature>
<dbReference type="Gene3D" id="3.20.80.10">
    <property type="entry name" value="Regulatory factor, effector binding domain"/>
    <property type="match status" value="1"/>
</dbReference>
<dbReference type="SMART" id="SM00871">
    <property type="entry name" value="AraC_E_bind"/>
    <property type="match status" value="1"/>
</dbReference>
<dbReference type="RefSeq" id="WP_182633634.1">
    <property type="nucleotide sequence ID" value="NZ_JAALDM010000326.1"/>
</dbReference>
<organism evidence="3 4">
    <name type="scientific">Dietzia aerolata</name>
    <dbReference type="NCBI Taxonomy" id="595984"/>
    <lineage>
        <taxon>Bacteria</taxon>
        <taxon>Bacillati</taxon>
        <taxon>Actinomycetota</taxon>
        <taxon>Actinomycetes</taxon>
        <taxon>Mycobacteriales</taxon>
        <taxon>Dietziaceae</taxon>
        <taxon>Dietzia</taxon>
    </lineage>
</organism>
<dbReference type="InterPro" id="IPR010499">
    <property type="entry name" value="AraC_E-bd"/>
</dbReference>
<evidence type="ECO:0000259" key="2">
    <source>
        <dbReference type="SMART" id="SM00871"/>
    </source>
</evidence>
<keyword evidence="4" id="KW-1185">Reference proteome</keyword>
<dbReference type="InterPro" id="IPR029442">
    <property type="entry name" value="GyrI-like"/>
</dbReference>
<evidence type="ECO:0000256" key="1">
    <source>
        <dbReference type="SAM" id="MobiDB-lite"/>
    </source>
</evidence>
<evidence type="ECO:0000313" key="3">
    <source>
        <dbReference type="EMBL" id="MFB9258776.1"/>
    </source>
</evidence>
<reference evidence="3 4" key="1">
    <citation type="submission" date="2024-09" db="EMBL/GenBank/DDBJ databases">
        <authorList>
            <person name="Sun Q."/>
            <person name="Mori K."/>
        </authorList>
    </citation>
    <scope>NUCLEOTIDE SEQUENCE [LARGE SCALE GENOMIC DNA]</scope>
    <source>
        <strain evidence="3 4">CCM 7659</strain>
    </source>
</reference>
<dbReference type="SUPFAM" id="SSF55136">
    <property type="entry name" value="Probable bacterial effector-binding domain"/>
    <property type="match status" value="1"/>
</dbReference>
<proteinExistence type="predicted"/>
<name>A0ABV5JM93_9ACTN</name>
<dbReference type="Proteomes" id="UP001589700">
    <property type="component" value="Unassembled WGS sequence"/>
</dbReference>
<accession>A0ABV5JM93</accession>
<dbReference type="Pfam" id="PF06445">
    <property type="entry name" value="GyrI-like"/>
    <property type="match status" value="1"/>
</dbReference>
<feature type="domain" description="AraC effector-binding" evidence="2">
    <location>
        <begin position="49"/>
        <end position="213"/>
    </location>
</feature>
<dbReference type="InterPro" id="IPR011256">
    <property type="entry name" value="Reg_factor_effector_dom_sf"/>
</dbReference>
<dbReference type="EMBL" id="JBHMDY010000002">
    <property type="protein sequence ID" value="MFB9258776.1"/>
    <property type="molecule type" value="Genomic_DNA"/>
</dbReference>
<gene>
    <name evidence="3" type="ORF">ACFFVD_03075</name>
</gene>
<evidence type="ECO:0000313" key="4">
    <source>
        <dbReference type="Proteomes" id="UP001589700"/>
    </source>
</evidence>
<sequence length="219" mass="22319">MSSSSHPSPDGSPADPDGTAPDGTSVGRGPAAAENAPGGYPALGAEPVDGVRILRAPAVPTVVVQAADVPMATIAGLFDAVFGKLFPAAFEQGLTPAGPAFALYTRLTDGPDAAADVEIGFPLDGPLIEQLDDDAVEIDGMRLVASVIPAGEVAVTSHLGGFDGLGRAWGEFFGEIGAMGRAPGNPFWESYVTEPSPDMDPADLRTDLYCLVRTPDDAA</sequence>
<protein>
    <submittedName>
        <fullName evidence="3">GyrI-like domain-containing protein</fullName>
    </submittedName>
</protein>
<feature type="compositionally biased region" description="Low complexity" evidence="1">
    <location>
        <begin position="1"/>
        <end position="24"/>
    </location>
</feature>